<comment type="similarity">
    <text evidence="2">Belongs to the asparagine synthetase family.</text>
</comment>
<dbReference type="InterPro" id="IPR014729">
    <property type="entry name" value="Rossmann-like_a/b/a_fold"/>
</dbReference>
<protein>
    <recommendedName>
        <fullName evidence="3">asparagine synthase (glutamine-hydrolyzing)</fullName>
        <ecNumber evidence="3">6.3.5.4</ecNumber>
    </recommendedName>
</protein>
<comment type="catalytic activity">
    <reaction evidence="7">
        <text>L-aspartate + L-glutamine + ATP + H2O = L-asparagine + L-glutamate + AMP + diphosphate + H(+)</text>
        <dbReference type="Rhea" id="RHEA:12228"/>
        <dbReference type="ChEBI" id="CHEBI:15377"/>
        <dbReference type="ChEBI" id="CHEBI:15378"/>
        <dbReference type="ChEBI" id="CHEBI:29985"/>
        <dbReference type="ChEBI" id="CHEBI:29991"/>
        <dbReference type="ChEBI" id="CHEBI:30616"/>
        <dbReference type="ChEBI" id="CHEBI:33019"/>
        <dbReference type="ChEBI" id="CHEBI:58048"/>
        <dbReference type="ChEBI" id="CHEBI:58359"/>
        <dbReference type="ChEBI" id="CHEBI:456215"/>
        <dbReference type="EC" id="6.3.5.4"/>
    </reaction>
</comment>
<evidence type="ECO:0000256" key="9">
    <source>
        <dbReference type="PIRSR" id="PIRSR001589-2"/>
    </source>
</evidence>
<feature type="domain" description="Glutamine amidotransferase type-2" evidence="11">
    <location>
        <begin position="2"/>
        <end position="213"/>
    </location>
</feature>
<dbReference type="Gene3D" id="3.60.20.10">
    <property type="entry name" value="Glutamine Phosphoribosylpyrophosphate, subunit 1, domain 1"/>
    <property type="match status" value="1"/>
</dbReference>
<feature type="site" description="Important for beta-aspartyl-AMP intermediate formation" evidence="10">
    <location>
        <position position="364"/>
    </location>
</feature>
<keyword evidence="6 8" id="KW-0315">Glutamine amidotransferase</keyword>
<dbReference type="GO" id="GO:0006529">
    <property type="term" value="P:asparagine biosynthetic process"/>
    <property type="evidence" value="ECO:0007669"/>
    <property type="project" value="UniProtKB-KW"/>
</dbReference>
<reference evidence="12 13" key="1">
    <citation type="journal article" date="2016" name="Nat. Commun.">
        <title>Thousands of microbial genomes shed light on interconnected biogeochemical processes in an aquifer system.</title>
        <authorList>
            <person name="Anantharaman K."/>
            <person name="Brown C.T."/>
            <person name="Hug L.A."/>
            <person name="Sharon I."/>
            <person name="Castelle C.J."/>
            <person name="Probst A.J."/>
            <person name="Thomas B.C."/>
            <person name="Singh A."/>
            <person name="Wilkins M.J."/>
            <person name="Karaoz U."/>
            <person name="Brodie E.L."/>
            <person name="Williams K.H."/>
            <person name="Hubbard S.S."/>
            <person name="Banfield J.F."/>
        </authorList>
    </citation>
    <scope>NUCLEOTIDE SEQUENCE [LARGE SCALE GENOMIC DNA]</scope>
</reference>
<evidence type="ECO:0000256" key="7">
    <source>
        <dbReference type="ARBA" id="ARBA00048741"/>
    </source>
</evidence>
<keyword evidence="8" id="KW-0028">Amino-acid biosynthesis</keyword>
<dbReference type="Proteomes" id="UP000182253">
    <property type="component" value="Unassembled WGS sequence"/>
</dbReference>
<feature type="binding site" evidence="9">
    <location>
        <position position="100"/>
    </location>
    <ligand>
        <name>L-glutamine</name>
        <dbReference type="ChEBI" id="CHEBI:58359"/>
    </ligand>
</feature>
<gene>
    <name evidence="12" type="ORF">A2645_01365</name>
</gene>
<dbReference type="SUPFAM" id="SSF52402">
    <property type="entry name" value="Adenine nucleotide alpha hydrolases-like"/>
    <property type="match status" value="1"/>
</dbReference>
<dbReference type="EMBL" id="MFTL01000001">
    <property type="protein sequence ID" value="OGI62228.1"/>
    <property type="molecule type" value="Genomic_DNA"/>
</dbReference>
<dbReference type="STRING" id="1801735.A2645_01365"/>
<sequence>MCGITGKIKFDNSIVSEEEILRMNEKIKHRGPDDGGVLCDKNIGLGSRRLSILDLSPAGHMPMVSEDGQAVIAYNGEIYDFKKDKEELEKDGFKFKSKSDTEVVLYLYKKFGIDCLSKLNGMFGFVIYDKEKRIIFGTRDRFGEKPLKYYWDGETFIFASELKAILENREVKKEIDKQAVYDYLTYQYVPEPRTGFKNIFKLPPAHYFVLDLSNRTLKIERYWNLDYSAKLYLNESEWGEKIIESAEEAVRARMVSDVPLGAFLSGGVDSSLVVAMMAKNSEKPIKTFSIGFDEAKFDEREYARSVARLFKTDHHEFIVKSDMIADLPGLVESYEEPYGDPSMLPTYYLAKFTKQFVTVALNGDAGDENFAGYGRYKVYQKSLIFNKIPRWLRRFGRAVLKFIKKRVYSNSFIMNVIKFIDSLDADEIEKYIRYIGYFTDKEKREMLEPDFLNNLSNSSLFLKSVSDKAKKYNWLDRILYTDFNSYLPDDLMTKVDIATMKVSLESRAPLLDRNFVELMAKIPPELKLKSGESKYILKKALRGILPDEILYRKKMGFGVPAGEWFRGELKNYYRKTVIEDSSFVSQIIKKEYLEKLFAENIAVGGEGRKLWLLLCLELWYRAYFKS</sequence>
<comment type="pathway">
    <text evidence="1">Amino-acid biosynthesis; L-asparagine biosynthesis; L-asparagine from L-aspartate (L-Gln route): step 1/1.</text>
</comment>
<dbReference type="CDD" id="cd00712">
    <property type="entry name" value="AsnB"/>
    <property type="match status" value="1"/>
</dbReference>
<dbReference type="InterPro" id="IPR017932">
    <property type="entry name" value="GATase_2_dom"/>
</dbReference>
<evidence type="ECO:0000256" key="3">
    <source>
        <dbReference type="ARBA" id="ARBA00012737"/>
    </source>
</evidence>
<dbReference type="InterPro" id="IPR006426">
    <property type="entry name" value="Asn_synth_AEB"/>
</dbReference>
<dbReference type="Gene3D" id="3.40.50.620">
    <property type="entry name" value="HUPs"/>
    <property type="match status" value="1"/>
</dbReference>
<evidence type="ECO:0000256" key="5">
    <source>
        <dbReference type="ARBA" id="ARBA00022840"/>
    </source>
</evidence>
<dbReference type="GO" id="GO:0004066">
    <property type="term" value="F:asparagine synthase (glutamine-hydrolyzing) activity"/>
    <property type="evidence" value="ECO:0007669"/>
    <property type="project" value="UniProtKB-EC"/>
</dbReference>
<keyword evidence="5 9" id="KW-0067">ATP-binding</keyword>
<dbReference type="PANTHER" id="PTHR43284:SF1">
    <property type="entry name" value="ASPARAGINE SYNTHETASE"/>
    <property type="match status" value="1"/>
</dbReference>
<keyword evidence="8" id="KW-0061">Asparagine biosynthesis</keyword>
<accession>A0A1F6UY04</accession>
<dbReference type="GO" id="GO:0005524">
    <property type="term" value="F:ATP binding"/>
    <property type="evidence" value="ECO:0007669"/>
    <property type="project" value="UniProtKB-KW"/>
</dbReference>
<dbReference type="AlphaFoldDB" id="A0A1F6UY04"/>
<feature type="active site" description="For GATase activity" evidence="8">
    <location>
        <position position="2"/>
    </location>
</feature>
<feature type="binding site" evidence="9">
    <location>
        <position position="290"/>
    </location>
    <ligand>
        <name>ATP</name>
        <dbReference type="ChEBI" id="CHEBI:30616"/>
    </ligand>
</feature>
<evidence type="ECO:0000259" key="11">
    <source>
        <dbReference type="PROSITE" id="PS51278"/>
    </source>
</evidence>
<evidence type="ECO:0000256" key="10">
    <source>
        <dbReference type="PIRSR" id="PIRSR001589-3"/>
    </source>
</evidence>
<evidence type="ECO:0000256" key="6">
    <source>
        <dbReference type="ARBA" id="ARBA00022962"/>
    </source>
</evidence>
<evidence type="ECO:0000256" key="2">
    <source>
        <dbReference type="ARBA" id="ARBA00005752"/>
    </source>
</evidence>
<dbReference type="SUPFAM" id="SSF56235">
    <property type="entry name" value="N-terminal nucleophile aminohydrolases (Ntn hydrolases)"/>
    <property type="match status" value="1"/>
</dbReference>
<dbReference type="PROSITE" id="PS51278">
    <property type="entry name" value="GATASE_TYPE_2"/>
    <property type="match status" value="1"/>
</dbReference>
<dbReference type="Pfam" id="PF13537">
    <property type="entry name" value="GATase_7"/>
    <property type="match status" value="1"/>
</dbReference>
<dbReference type="InterPro" id="IPR051786">
    <property type="entry name" value="ASN_synthetase/amidase"/>
</dbReference>
<evidence type="ECO:0000256" key="8">
    <source>
        <dbReference type="PIRSR" id="PIRSR001589-1"/>
    </source>
</evidence>
<dbReference type="InterPro" id="IPR029055">
    <property type="entry name" value="Ntn_hydrolases_N"/>
</dbReference>
<dbReference type="InterPro" id="IPR001962">
    <property type="entry name" value="Asn_synthase"/>
</dbReference>
<dbReference type="Pfam" id="PF00733">
    <property type="entry name" value="Asn_synthase"/>
    <property type="match status" value="1"/>
</dbReference>
<dbReference type="CDD" id="cd01991">
    <property type="entry name" value="Asn_synthase_B_C"/>
    <property type="match status" value="1"/>
</dbReference>
<evidence type="ECO:0000313" key="13">
    <source>
        <dbReference type="Proteomes" id="UP000182253"/>
    </source>
</evidence>
<comment type="caution">
    <text evidence="12">The sequence shown here is derived from an EMBL/GenBank/DDBJ whole genome shotgun (WGS) entry which is preliminary data.</text>
</comment>
<dbReference type="NCBIfam" id="TIGR01536">
    <property type="entry name" value="asn_synth_AEB"/>
    <property type="match status" value="1"/>
</dbReference>
<dbReference type="PANTHER" id="PTHR43284">
    <property type="entry name" value="ASPARAGINE SYNTHETASE (GLUTAMINE-HYDROLYZING)"/>
    <property type="match status" value="1"/>
</dbReference>
<dbReference type="PIRSF" id="PIRSF001589">
    <property type="entry name" value="Asn_synthetase_glu-h"/>
    <property type="match status" value="1"/>
</dbReference>
<keyword evidence="4 9" id="KW-0547">Nucleotide-binding</keyword>
<dbReference type="EC" id="6.3.5.4" evidence="3"/>
<dbReference type="InterPro" id="IPR033738">
    <property type="entry name" value="AsnB_N"/>
</dbReference>
<organism evidence="12 13">
    <name type="scientific">Candidatus Nomurabacteria bacterium RIFCSPHIGHO2_01_FULL_39_9</name>
    <dbReference type="NCBI Taxonomy" id="1801735"/>
    <lineage>
        <taxon>Bacteria</taxon>
        <taxon>Candidatus Nomuraibacteriota</taxon>
    </lineage>
</organism>
<evidence type="ECO:0000256" key="1">
    <source>
        <dbReference type="ARBA" id="ARBA00005187"/>
    </source>
</evidence>
<dbReference type="GO" id="GO:0005829">
    <property type="term" value="C:cytosol"/>
    <property type="evidence" value="ECO:0007669"/>
    <property type="project" value="TreeGrafter"/>
</dbReference>
<name>A0A1F6UY04_9BACT</name>
<evidence type="ECO:0000256" key="4">
    <source>
        <dbReference type="ARBA" id="ARBA00022741"/>
    </source>
</evidence>
<proteinExistence type="inferred from homology"/>
<evidence type="ECO:0000313" key="12">
    <source>
        <dbReference type="EMBL" id="OGI62228.1"/>
    </source>
</evidence>